<evidence type="ECO:0000313" key="3">
    <source>
        <dbReference type="EMBL" id="MEX3529149.1"/>
    </source>
</evidence>
<feature type="transmembrane region" description="Helical" evidence="2">
    <location>
        <begin position="84"/>
        <end position="102"/>
    </location>
</feature>
<evidence type="ECO:0000256" key="2">
    <source>
        <dbReference type="SAM" id="Phobius"/>
    </source>
</evidence>
<dbReference type="EMBL" id="JAYWMA010000009">
    <property type="protein sequence ID" value="MEX3529149.1"/>
    <property type="molecule type" value="Genomic_DNA"/>
</dbReference>
<dbReference type="Pfam" id="PF11222">
    <property type="entry name" value="DUF3017"/>
    <property type="match status" value="1"/>
</dbReference>
<protein>
    <submittedName>
        <fullName evidence="3">DUF3017 domain-containing protein</fullName>
    </submittedName>
</protein>
<comment type="caution">
    <text evidence="3">The sequence shown here is derived from an EMBL/GenBank/DDBJ whole genome shotgun (WGS) entry which is preliminary data.</text>
</comment>
<proteinExistence type="predicted"/>
<name>A0ABV3UX83_9CORY</name>
<keyword evidence="2" id="KW-1133">Transmembrane helix</keyword>
<feature type="compositionally biased region" description="Basic and acidic residues" evidence="1">
    <location>
        <begin position="43"/>
        <end position="52"/>
    </location>
</feature>
<feature type="transmembrane region" description="Helical" evidence="2">
    <location>
        <begin position="59"/>
        <end position="78"/>
    </location>
</feature>
<evidence type="ECO:0000313" key="4">
    <source>
        <dbReference type="Proteomes" id="UP001558353"/>
    </source>
</evidence>
<organism evidence="3 4">
    <name type="scientific">Corynebacterium xerosis</name>
    <dbReference type="NCBI Taxonomy" id="1725"/>
    <lineage>
        <taxon>Bacteria</taxon>
        <taxon>Bacillati</taxon>
        <taxon>Actinomycetota</taxon>
        <taxon>Actinomycetes</taxon>
        <taxon>Mycobacteriales</taxon>
        <taxon>Corynebacteriaceae</taxon>
        <taxon>Corynebacterium</taxon>
    </lineage>
</organism>
<dbReference type="Proteomes" id="UP001558353">
    <property type="component" value="Unassembled WGS sequence"/>
</dbReference>
<reference evidence="3 4" key="1">
    <citation type="journal article" date="2024" name="Fungal Genet. Biol.">
        <title>The porcine skin microbiome exhibits broad fungal antagonism.</title>
        <authorList>
            <person name="De La Cruz K.F."/>
            <person name="Townsend E.C."/>
            <person name="Alex Cheong J.Z."/>
            <person name="Salamzade R."/>
            <person name="Liu A."/>
            <person name="Sandstrom S."/>
            <person name="Davila E."/>
            <person name="Huang L."/>
            <person name="Xu K.H."/>
            <person name="Wu S.Y."/>
            <person name="Meudt J.J."/>
            <person name="Shanmuganayagam D."/>
            <person name="Gibson A.L.F."/>
            <person name="Kalan L.R."/>
        </authorList>
    </citation>
    <scope>NUCLEOTIDE SEQUENCE [LARGE SCALE GENOMIC DNA]</scope>
    <source>
        <strain evidence="3 4">LK2569</strain>
    </source>
</reference>
<gene>
    <name evidence="3" type="ORF">VVR64_08785</name>
</gene>
<dbReference type="InterPro" id="IPR021385">
    <property type="entry name" value="DUF3017"/>
</dbReference>
<feature type="region of interest" description="Disordered" evidence="1">
    <location>
        <begin position="1"/>
        <end position="52"/>
    </location>
</feature>
<keyword evidence="2" id="KW-0812">Transmembrane</keyword>
<feature type="transmembrane region" description="Helical" evidence="2">
    <location>
        <begin position="117"/>
        <end position="136"/>
    </location>
</feature>
<feature type="compositionally biased region" description="Basic and acidic residues" evidence="1">
    <location>
        <begin position="21"/>
        <end position="34"/>
    </location>
</feature>
<keyword evidence="2" id="KW-0472">Membrane</keyword>
<keyword evidence="4" id="KW-1185">Reference proteome</keyword>
<dbReference type="RefSeq" id="WP_240941697.1">
    <property type="nucleotide sequence ID" value="NZ_JABAGA010000004.1"/>
</dbReference>
<feature type="compositionally biased region" description="Basic residues" evidence="1">
    <location>
        <begin position="1"/>
        <end position="10"/>
    </location>
</feature>
<accession>A0ABV3UX83</accession>
<sequence length="141" mass="15708">MTTPRPHRSPHQPEGGAARFGVREIAERVDRGDLPDPMVNPHSPKEPAPGEKWSERTRFLLYGLLFFGLGAALVFLGLERWRRATFMLGATMMYLGVLRQFLPDSLLGVFSVRSRKFDLWFCLLVGGGMVFLASSVDALGS</sequence>
<evidence type="ECO:0000256" key="1">
    <source>
        <dbReference type="SAM" id="MobiDB-lite"/>
    </source>
</evidence>